<evidence type="ECO:0000259" key="7">
    <source>
        <dbReference type="Pfam" id="PF10035"/>
    </source>
</evidence>
<feature type="domain" description="DUF2179" evidence="7">
    <location>
        <begin position="233"/>
        <end position="287"/>
    </location>
</feature>
<feature type="transmembrane region" description="Helical" evidence="6">
    <location>
        <begin position="117"/>
        <end position="137"/>
    </location>
</feature>
<sequence>MDISLKSLGLKPKLSKVIWDFSMITIGCALMALSYDLFLVPHKIAPGGAAGISTILHYLFKLPVGVVIFAVNIPLFIWGLLEFGKKFGFRTIYAVFVTSFLTDFLQAMFHFKAATQNTILAALYGAILLGVGLGLAFRHQATTGGSDIVAQIIAKYTNAIPGIGIIMVDFFIIVLAGLTFRSVDLALYGLITLYVSSRILDVILEGWSYNKAAYIISDNHQLIRGEVVLEMNRGGTMWVGKGFYKGTERAILFCVVSRRELVQLKEIVSLLDPKAFMVVTDVKEVLGHGFTPWSKINEGV</sequence>
<evidence type="ECO:0000256" key="5">
    <source>
        <dbReference type="ARBA" id="ARBA00023136"/>
    </source>
</evidence>
<evidence type="ECO:0000313" key="8">
    <source>
        <dbReference type="EMBL" id="MBI4726084.1"/>
    </source>
</evidence>
<evidence type="ECO:0000313" key="9">
    <source>
        <dbReference type="Proteomes" id="UP000736328"/>
    </source>
</evidence>
<gene>
    <name evidence="8" type="ORF">HY768_02475</name>
</gene>
<evidence type="ECO:0000256" key="1">
    <source>
        <dbReference type="ARBA" id="ARBA00004651"/>
    </source>
</evidence>
<keyword evidence="3 6" id="KW-0812">Transmembrane</keyword>
<feature type="transmembrane region" description="Helical" evidence="6">
    <location>
        <begin position="21"/>
        <end position="38"/>
    </location>
</feature>
<comment type="subcellular location">
    <subcellularLocation>
        <location evidence="1">Cell membrane</location>
        <topology evidence="1">Multi-pass membrane protein</topology>
    </subcellularLocation>
</comment>
<comment type="caution">
    <text evidence="8">The sequence shown here is derived from an EMBL/GenBank/DDBJ whole genome shotgun (WGS) entry which is preliminary data.</text>
</comment>
<dbReference type="Pfam" id="PF10035">
    <property type="entry name" value="DUF2179"/>
    <property type="match status" value="1"/>
</dbReference>
<evidence type="ECO:0000256" key="4">
    <source>
        <dbReference type="ARBA" id="ARBA00022989"/>
    </source>
</evidence>
<organism evidence="8 9">
    <name type="scientific">candidate division TA06 bacterium</name>
    <dbReference type="NCBI Taxonomy" id="2250710"/>
    <lineage>
        <taxon>Bacteria</taxon>
        <taxon>Bacteria division TA06</taxon>
    </lineage>
</organism>
<keyword evidence="4 6" id="KW-1133">Transmembrane helix</keyword>
<dbReference type="InterPro" id="IPR051461">
    <property type="entry name" value="UPF0750_membrane"/>
</dbReference>
<accession>A0A933IB63</accession>
<evidence type="ECO:0000256" key="2">
    <source>
        <dbReference type="ARBA" id="ARBA00022475"/>
    </source>
</evidence>
<keyword evidence="5 6" id="KW-0472">Membrane</keyword>
<feature type="transmembrane region" description="Helical" evidence="6">
    <location>
        <begin position="92"/>
        <end position="111"/>
    </location>
</feature>
<evidence type="ECO:0000256" key="6">
    <source>
        <dbReference type="SAM" id="Phobius"/>
    </source>
</evidence>
<feature type="transmembrane region" description="Helical" evidence="6">
    <location>
        <begin position="58"/>
        <end position="80"/>
    </location>
</feature>
<dbReference type="InterPro" id="IPR003740">
    <property type="entry name" value="YitT"/>
</dbReference>
<name>A0A933IB63_UNCT6</name>
<evidence type="ECO:0000256" key="3">
    <source>
        <dbReference type="ARBA" id="ARBA00022692"/>
    </source>
</evidence>
<feature type="transmembrane region" description="Helical" evidence="6">
    <location>
        <begin position="158"/>
        <end position="179"/>
    </location>
</feature>
<reference evidence="8" key="1">
    <citation type="submission" date="2020-07" db="EMBL/GenBank/DDBJ databases">
        <title>Huge and variable diversity of episymbiotic CPR bacteria and DPANN archaea in groundwater ecosystems.</title>
        <authorList>
            <person name="He C.Y."/>
            <person name="Keren R."/>
            <person name="Whittaker M."/>
            <person name="Farag I.F."/>
            <person name="Doudna J."/>
            <person name="Cate J.H.D."/>
            <person name="Banfield J.F."/>
        </authorList>
    </citation>
    <scope>NUCLEOTIDE SEQUENCE</scope>
    <source>
        <strain evidence="8">NC_groundwater_1520_Pr4_B-0.1um_53_5</strain>
    </source>
</reference>
<proteinExistence type="predicted"/>
<dbReference type="EMBL" id="JACQXR010000030">
    <property type="protein sequence ID" value="MBI4726084.1"/>
    <property type="molecule type" value="Genomic_DNA"/>
</dbReference>
<dbReference type="Gene3D" id="3.30.70.120">
    <property type="match status" value="1"/>
</dbReference>
<dbReference type="Proteomes" id="UP000736328">
    <property type="component" value="Unassembled WGS sequence"/>
</dbReference>
<dbReference type="InterPro" id="IPR015867">
    <property type="entry name" value="N-reg_PII/ATP_PRibTrfase_C"/>
</dbReference>
<dbReference type="PIRSF" id="PIRSF006483">
    <property type="entry name" value="Membrane_protein_YitT"/>
    <property type="match status" value="1"/>
</dbReference>
<dbReference type="PANTHER" id="PTHR33545">
    <property type="entry name" value="UPF0750 MEMBRANE PROTEIN YITT-RELATED"/>
    <property type="match status" value="1"/>
</dbReference>
<dbReference type="GO" id="GO:0005886">
    <property type="term" value="C:plasma membrane"/>
    <property type="evidence" value="ECO:0007669"/>
    <property type="project" value="UniProtKB-SubCell"/>
</dbReference>
<dbReference type="InterPro" id="IPR019264">
    <property type="entry name" value="DUF2179"/>
</dbReference>
<dbReference type="PANTHER" id="PTHR33545:SF9">
    <property type="entry name" value="UPF0750 MEMBRANE PROTEIN YITE"/>
    <property type="match status" value="1"/>
</dbReference>
<dbReference type="Pfam" id="PF02588">
    <property type="entry name" value="YitT_membrane"/>
    <property type="match status" value="1"/>
</dbReference>
<dbReference type="AlphaFoldDB" id="A0A933IB63"/>
<keyword evidence="2" id="KW-1003">Cell membrane</keyword>
<dbReference type="CDD" id="cd16380">
    <property type="entry name" value="YitT_C"/>
    <property type="match status" value="1"/>
</dbReference>
<protein>
    <submittedName>
        <fullName evidence="8">YitT family protein</fullName>
    </submittedName>
</protein>